<comment type="caution">
    <text evidence="8">The sequence shown here is derived from an EMBL/GenBank/DDBJ whole genome shotgun (WGS) entry which is preliminary data.</text>
</comment>
<dbReference type="GO" id="GO:0016020">
    <property type="term" value="C:membrane"/>
    <property type="evidence" value="ECO:0007669"/>
    <property type="project" value="UniProtKB-SubCell"/>
</dbReference>
<dbReference type="OrthoDB" id="5599753at2759"/>
<keyword evidence="9" id="KW-1185">Reference proteome</keyword>
<dbReference type="EMBL" id="WOWK01000078">
    <property type="protein sequence ID" value="KAF0320876.1"/>
    <property type="molecule type" value="Genomic_DNA"/>
</dbReference>
<protein>
    <recommendedName>
        <fullName evidence="7">LITAF domain-containing protein</fullName>
    </recommendedName>
</protein>
<sequence length="363" mass="38740">MSQPHTFDSSYTGVQHPAVAHDRESVATTMQGTGPAPAKEMPTSLINTDEPSSTPWTGQKHDGPAIEALPPPPTVTPLHALGDTPQPIDCPFCKKRTQTTITKEGTSMQMVAGVLCCLLCTRFFEPKPPFNNTMSQLQPATVEAPAAPAATIQQPATAHDRSPIVATTADASPAPATELPAEVHNIGPTTTAPPVEQEKGIDQKPAPPMIQGVTPLHMLGDKPQPIDCPFCMRRTMTIVDTEGTGMQMLAGALCCLLCVCLTCVPCIAGWCEDTHYSCGNCHKRVATRPYDGPIQVFGPHGQMFPMVPSQYEPMAPPVAEQQSPPVYSHNNPQFCSDDDGHSSSSHDGPQLPSHNHHLFSGHG</sequence>
<dbReference type="InterPro" id="IPR037519">
    <property type="entry name" value="LITAF_fam"/>
</dbReference>
<dbReference type="PANTHER" id="PTHR23292:SF6">
    <property type="entry name" value="FI16602P1-RELATED"/>
    <property type="match status" value="1"/>
</dbReference>
<evidence type="ECO:0000256" key="5">
    <source>
        <dbReference type="ARBA" id="ARBA00023136"/>
    </source>
</evidence>
<evidence type="ECO:0000256" key="4">
    <source>
        <dbReference type="ARBA" id="ARBA00022833"/>
    </source>
</evidence>
<organism evidence="8 9">
    <name type="scientific">Colletotrichum asianum</name>
    <dbReference type="NCBI Taxonomy" id="702518"/>
    <lineage>
        <taxon>Eukaryota</taxon>
        <taxon>Fungi</taxon>
        <taxon>Dikarya</taxon>
        <taxon>Ascomycota</taxon>
        <taxon>Pezizomycotina</taxon>
        <taxon>Sordariomycetes</taxon>
        <taxon>Hypocreomycetidae</taxon>
        <taxon>Glomerellales</taxon>
        <taxon>Glomerellaceae</taxon>
        <taxon>Colletotrichum</taxon>
        <taxon>Colletotrichum gloeosporioides species complex</taxon>
    </lineage>
</organism>
<feature type="compositionally biased region" description="Polar residues" evidence="6">
    <location>
        <begin position="1"/>
        <end position="13"/>
    </location>
</feature>
<keyword evidence="5" id="KW-0472">Membrane</keyword>
<gene>
    <name evidence="8" type="ORF">GQ607_011960</name>
</gene>
<dbReference type="PROSITE" id="PS51837">
    <property type="entry name" value="LITAF"/>
    <property type="match status" value="1"/>
</dbReference>
<evidence type="ECO:0000259" key="7">
    <source>
        <dbReference type="PROSITE" id="PS51837"/>
    </source>
</evidence>
<dbReference type="Pfam" id="PF10601">
    <property type="entry name" value="zf-LITAF-like"/>
    <property type="match status" value="2"/>
</dbReference>
<feature type="domain" description="LITAF" evidence="7">
    <location>
        <begin position="208"/>
        <end position="290"/>
    </location>
</feature>
<comment type="subcellular location">
    <subcellularLocation>
        <location evidence="1">Membrane</location>
        <topology evidence="1">Peripheral membrane protein</topology>
    </subcellularLocation>
</comment>
<accession>A0A8H3ZP27</accession>
<dbReference type="Proteomes" id="UP000434172">
    <property type="component" value="Unassembled WGS sequence"/>
</dbReference>
<proteinExistence type="inferred from homology"/>
<reference evidence="8 9" key="1">
    <citation type="submission" date="2019-12" db="EMBL/GenBank/DDBJ databases">
        <title>A genome sequence resource for the geographically widespread anthracnose pathogen Colletotrichum asianum.</title>
        <authorList>
            <person name="Meng Y."/>
        </authorList>
    </citation>
    <scope>NUCLEOTIDE SEQUENCE [LARGE SCALE GENOMIC DNA]</scope>
    <source>
        <strain evidence="8 9">ICMP 18580</strain>
    </source>
</reference>
<dbReference type="AlphaFoldDB" id="A0A8H3ZP27"/>
<evidence type="ECO:0000256" key="6">
    <source>
        <dbReference type="SAM" id="MobiDB-lite"/>
    </source>
</evidence>
<name>A0A8H3ZP27_9PEZI</name>
<dbReference type="InterPro" id="IPR006629">
    <property type="entry name" value="LITAF"/>
</dbReference>
<evidence type="ECO:0000313" key="9">
    <source>
        <dbReference type="Proteomes" id="UP000434172"/>
    </source>
</evidence>
<feature type="region of interest" description="Disordered" evidence="6">
    <location>
        <begin position="337"/>
        <end position="363"/>
    </location>
</feature>
<keyword evidence="3" id="KW-0479">Metal-binding</keyword>
<evidence type="ECO:0000256" key="3">
    <source>
        <dbReference type="ARBA" id="ARBA00022723"/>
    </source>
</evidence>
<comment type="similarity">
    <text evidence="2">Belongs to the CDIP1/LITAF family.</text>
</comment>
<dbReference type="SMART" id="SM00714">
    <property type="entry name" value="LITAF"/>
    <property type="match status" value="1"/>
</dbReference>
<evidence type="ECO:0000256" key="1">
    <source>
        <dbReference type="ARBA" id="ARBA00004170"/>
    </source>
</evidence>
<feature type="compositionally biased region" description="Basic residues" evidence="6">
    <location>
        <begin position="354"/>
        <end position="363"/>
    </location>
</feature>
<evidence type="ECO:0000313" key="8">
    <source>
        <dbReference type="EMBL" id="KAF0320876.1"/>
    </source>
</evidence>
<evidence type="ECO:0000256" key="2">
    <source>
        <dbReference type="ARBA" id="ARBA00005975"/>
    </source>
</evidence>
<dbReference type="GO" id="GO:0008270">
    <property type="term" value="F:zinc ion binding"/>
    <property type="evidence" value="ECO:0007669"/>
    <property type="project" value="TreeGrafter"/>
</dbReference>
<dbReference type="PANTHER" id="PTHR23292">
    <property type="entry name" value="LIPOPOLYSACCHARIDE-INDUCED TUMOR NECROSIS FACTOR-ALPHA FACTOR"/>
    <property type="match status" value="1"/>
</dbReference>
<keyword evidence="4" id="KW-0862">Zinc</keyword>
<feature type="region of interest" description="Disordered" evidence="6">
    <location>
        <begin position="1"/>
        <end position="41"/>
    </location>
</feature>